<dbReference type="Gene3D" id="1.20.960.30">
    <property type="match status" value="1"/>
</dbReference>
<dbReference type="PROSITE" id="PS50294">
    <property type="entry name" value="WD_REPEATS_REGION"/>
    <property type="match status" value="5"/>
</dbReference>
<protein>
    <recommendedName>
        <fullName evidence="11">Nuclear distribution protein PAC1</fullName>
    </recommendedName>
    <alternativeName>
        <fullName evidence="11">Lissencephaly-1 homolog</fullName>
        <shortName evidence="11">LIS-1</shortName>
    </alternativeName>
    <alternativeName>
        <fullName evidence="11">nudF homolog</fullName>
    </alternativeName>
</protein>
<dbReference type="InterPro" id="IPR020472">
    <property type="entry name" value="WD40_PAC1"/>
</dbReference>
<dbReference type="PANTHER" id="PTHR19848">
    <property type="entry name" value="WD40 REPEAT PROTEIN"/>
    <property type="match status" value="1"/>
</dbReference>
<dbReference type="InterPro" id="IPR015943">
    <property type="entry name" value="WD40/YVTN_repeat-like_dom_sf"/>
</dbReference>
<dbReference type="PIRSF" id="PIRSF037647">
    <property type="entry name" value="Dynein_regulator_Lis1"/>
    <property type="match status" value="1"/>
</dbReference>
<evidence type="ECO:0000256" key="2">
    <source>
        <dbReference type="ARBA" id="ARBA00022490"/>
    </source>
</evidence>
<evidence type="ECO:0000256" key="6">
    <source>
        <dbReference type="ARBA" id="ARBA00022737"/>
    </source>
</evidence>
<keyword evidence="8 11" id="KW-0175">Coiled coil</keyword>
<evidence type="ECO:0000256" key="4">
    <source>
        <dbReference type="ARBA" id="ARBA00022618"/>
    </source>
</evidence>
<keyword evidence="7 11" id="KW-0498">Mitosis</keyword>
<dbReference type="GO" id="GO:0005875">
    <property type="term" value="C:microtubule associated complex"/>
    <property type="evidence" value="ECO:0007669"/>
    <property type="project" value="UniProtKB-UniRule"/>
</dbReference>
<dbReference type="OrthoDB" id="10264588at2759"/>
<comment type="domain">
    <text evidence="11">Dimerization mediated by the LisH domain may be required to activate dynein.</text>
</comment>
<keyword evidence="1 11" id="KW-0813">Transport</keyword>
<keyword evidence="9 11" id="KW-0206">Cytoskeleton</keyword>
<dbReference type="Pfam" id="PF24951">
    <property type="entry name" value="LisH_PAC1"/>
    <property type="match status" value="1"/>
</dbReference>
<dbReference type="GO" id="GO:0051301">
    <property type="term" value="P:cell division"/>
    <property type="evidence" value="ECO:0007669"/>
    <property type="project" value="UniProtKB-KW"/>
</dbReference>
<dbReference type="GO" id="GO:0016787">
    <property type="term" value="F:hydrolase activity"/>
    <property type="evidence" value="ECO:0007669"/>
    <property type="project" value="UniProtKB-KW"/>
</dbReference>
<dbReference type="STRING" id="1353952.A0A165DSY4"/>
<dbReference type="GO" id="GO:0023052">
    <property type="term" value="P:signaling"/>
    <property type="evidence" value="ECO:0007669"/>
    <property type="project" value="UniProtKB-ARBA"/>
</dbReference>
<evidence type="ECO:0000256" key="3">
    <source>
        <dbReference type="ARBA" id="ARBA00022574"/>
    </source>
</evidence>
<evidence type="ECO:0000256" key="9">
    <source>
        <dbReference type="ARBA" id="ARBA00023212"/>
    </source>
</evidence>
<dbReference type="EMBL" id="KV424036">
    <property type="protein sequence ID" value="KZT53473.1"/>
    <property type="molecule type" value="Genomic_DNA"/>
</dbReference>
<dbReference type="GO" id="GO:0000132">
    <property type="term" value="P:establishment of mitotic spindle orientation"/>
    <property type="evidence" value="ECO:0007669"/>
    <property type="project" value="UniProtKB-UniRule"/>
</dbReference>
<feature type="repeat" description="WD" evidence="12">
    <location>
        <begin position="148"/>
        <end position="180"/>
    </location>
</feature>
<dbReference type="InParanoid" id="A0A165DSY4"/>
<dbReference type="GO" id="GO:0070840">
    <property type="term" value="F:dynein complex binding"/>
    <property type="evidence" value="ECO:0007669"/>
    <property type="project" value="UniProtKB-UniRule"/>
</dbReference>
<dbReference type="PROSITE" id="PS00678">
    <property type="entry name" value="WD_REPEATS_1"/>
    <property type="match status" value="3"/>
</dbReference>
<dbReference type="InterPro" id="IPR006594">
    <property type="entry name" value="LisH"/>
</dbReference>
<dbReference type="InterPro" id="IPR056795">
    <property type="entry name" value="PAC1-like_LisH-like_dom"/>
</dbReference>
<name>A0A165DSY4_9BASI</name>
<comment type="subunit">
    <text evidence="11">Self-associates. Interacts with NDL1 and dynein.</text>
</comment>
<feature type="repeat" description="WD" evidence="12">
    <location>
        <begin position="233"/>
        <end position="274"/>
    </location>
</feature>
<evidence type="ECO:0000256" key="5">
    <source>
        <dbReference type="ARBA" id="ARBA00022701"/>
    </source>
</evidence>
<dbReference type="PANTHER" id="PTHR19848:SF8">
    <property type="entry name" value="F-BOX AND WD REPEAT DOMAIN CONTAINING 7"/>
    <property type="match status" value="1"/>
</dbReference>
<evidence type="ECO:0000256" key="12">
    <source>
        <dbReference type="PROSITE-ProRule" id="PRU00221"/>
    </source>
</evidence>
<evidence type="ECO:0000256" key="8">
    <source>
        <dbReference type="ARBA" id="ARBA00023054"/>
    </source>
</evidence>
<dbReference type="HAMAP" id="MF_03141">
    <property type="entry name" value="lis1"/>
    <property type="match status" value="1"/>
</dbReference>
<proteinExistence type="inferred from homology"/>
<keyword evidence="4 11" id="KW-0132">Cell division</keyword>
<keyword evidence="14" id="KW-0378">Hydrolase</keyword>
<feature type="repeat" description="WD" evidence="12">
    <location>
        <begin position="337"/>
        <end position="378"/>
    </location>
</feature>
<dbReference type="FunFam" id="1.20.960.30:FF:000002">
    <property type="entry name" value="Platelet-activating factor acetylhydrolase ib"/>
    <property type="match status" value="1"/>
</dbReference>
<evidence type="ECO:0000256" key="11">
    <source>
        <dbReference type="HAMAP-Rule" id="MF_03141"/>
    </source>
</evidence>
<dbReference type="CDD" id="cd00200">
    <property type="entry name" value="WD40"/>
    <property type="match status" value="1"/>
</dbReference>
<dbReference type="InterPro" id="IPR037190">
    <property type="entry name" value="LIS1_N"/>
</dbReference>
<feature type="domain" description="PAC1-like LisH-like dimerisation" evidence="13">
    <location>
        <begin position="6"/>
        <end position="39"/>
    </location>
</feature>
<dbReference type="SUPFAM" id="SSF50978">
    <property type="entry name" value="WD40 repeat-like"/>
    <property type="match status" value="1"/>
</dbReference>
<dbReference type="Proteomes" id="UP000076842">
    <property type="component" value="Unassembled WGS sequence"/>
</dbReference>
<dbReference type="Pfam" id="PF00400">
    <property type="entry name" value="WD40"/>
    <property type="match status" value="7"/>
</dbReference>
<evidence type="ECO:0000313" key="14">
    <source>
        <dbReference type="EMBL" id="KZT53473.1"/>
    </source>
</evidence>
<keyword evidence="6" id="KW-0677">Repeat</keyword>
<dbReference type="GO" id="GO:0000922">
    <property type="term" value="C:spindle pole"/>
    <property type="evidence" value="ECO:0007669"/>
    <property type="project" value="UniProtKB-SubCell"/>
</dbReference>
<dbReference type="InterPro" id="IPR036322">
    <property type="entry name" value="WD40_repeat_dom_sf"/>
</dbReference>
<dbReference type="Gene3D" id="2.130.10.10">
    <property type="entry name" value="YVTN repeat-like/Quinoprotein amine dehydrogenase"/>
    <property type="match status" value="1"/>
</dbReference>
<dbReference type="PROSITE" id="PS50896">
    <property type="entry name" value="LISH"/>
    <property type="match status" value="1"/>
</dbReference>
<dbReference type="SMART" id="SM00320">
    <property type="entry name" value="WD40"/>
    <property type="match status" value="7"/>
</dbReference>
<evidence type="ECO:0000313" key="15">
    <source>
        <dbReference type="Proteomes" id="UP000076842"/>
    </source>
</evidence>
<dbReference type="GO" id="GO:0007154">
    <property type="term" value="P:cell communication"/>
    <property type="evidence" value="ECO:0007669"/>
    <property type="project" value="UniProtKB-ARBA"/>
</dbReference>
<comment type="similarity">
    <text evidence="11">Belongs to the WD repeat LIS1/nudF family.</text>
</comment>
<keyword evidence="10 11" id="KW-0131">Cell cycle</keyword>
<evidence type="ECO:0000259" key="13">
    <source>
        <dbReference type="Pfam" id="PF24951"/>
    </source>
</evidence>
<evidence type="ECO:0000256" key="10">
    <source>
        <dbReference type="ARBA" id="ARBA00023306"/>
    </source>
</evidence>
<dbReference type="FunFam" id="2.130.10.10:FF:000342">
    <property type="entry name" value="Nuclear distribution protein PAC1"/>
    <property type="match status" value="1"/>
</dbReference>
<dbReference type="AlphaFoldDB" id="A0A165DSY4"/>
<dbReference type="InterPro" id="IPR019775">
    <property type="entry name" value="WD40_repeat_CS"/>
</dbReference>
<dbReference type="GO" id="GO:0005874">
    <property type="term" value="C:microtubule"/>
    <property type="evidence" value="ECO:0007669"/>
    <property type="project" value="UniProtKB-KW"/>
</dbReference>
<dbReference type="InterPro" id="IPR017252">
    <property type="entry name" value="Dynein_regulator_LIS1"/>
</dbReference>
<evidence type="ECO:0000256" key="7">
    <source>
        <dbReference type="ARBA" id="ARBA00022776"/>
    </source>
</evidence>
<gene>
    <name evidence="11" type="primary">PAC1</name>
    <name evidence="11" type="synonym">LIS1</name>
    <name evidence="14" type="ORF">CALCODRAFT_440052</name>
</gene>
<dbReference type="PROSITE" id="PS50082">
    <property type="entry name" value="WD_REPEATS_2"/>
    <property type="match status" value="6"/>
</dbReference>
<keyword evidence="5 11" id="KW-0493">Microtubule</keyword>
<dbReference type="SUPFAM" id="SSF109925">
    <property type="entry name" value="Lissencephaly-1 protein (Lis-1, PAF-AH alpha) N-terminal domain"/>
    <property type="match status" value="1"/>
</dbReference>
<feature type="repeat" description="WD" evidence="12">
    <location>
        <begin position="311"/>
        <end position="336"/>
    </location>
</feature>
<dbReference type="PRINTS" id="PR00320">
    <property type="entry name" value="GPROTEINBRPT"/>
</dbReference>
<accession>A0A165DSY4</accession>
<feature type="repeat" description="WD" evidence="12">
    <location>
        <begin position="106"/>
        <end position="147"/>
    </location>
</feature>
<keyword evidence="3 12" id="KW-0853">WD repeat</keyword>
<sequence length="423" mass="46800">MSLLTERQKEELHLSLLDYLHAAGLHGAYDALRQELGMETYVPDPKARTAGLLEKKWGSVIRLQKKIMDLESKNATLTEELAAAPSARRSASQADWIPRAPARHMLTGHRGPINRVAFHPVHSVVATASEDATVKLWDWETGEFERTLKGHTKAVQDADFDSKGSKLVTCSSDLSIKIWDCENDYKNIKNLVDHDHAVSSARFMPGDDFIVSASRDRSIKMWDVARGFCVRTFHGHAEWVRLVVPSEDGRLLASCSNDQTARIWDPTSGEVKAELRGHEHVLESLTFAPAASYAAIRELCSLTGPAPKGPGAFLATASRDKSIKLWEVSSGQLLRTLVGHDNWVRALVFHPNGKYLLSASDDKTLRVWELKTGRCVRTVEAHTHFVQCLAWGRAKVGGGEGEEKQVNVVATGSVDQSAKIWTP</sequence>
<keyword evidence="15" id="KW-1185">Reference proteome</keyword>
<organism evidence="14 15">
    <name type="scientific">Calocera cornea HHB12733</name>
    <dbReference type="NCBI Taxonomy" id="1353952"/>
    <lineage>
        <taxon>Eukaryota</taxon>
        <taxon>Fungi</taxon>
        <taxon>Dikarya</taxon>
        <taxon>Basidiomycota</taxon>
        <taxon>Agaricomycotina</taxon>
        <taxon>Dacrymycetes</taxon>
        <taxon>Dacrymycetales</taxon>
        <taxon>Dacrymycetaceae</taxon>
        <taxon>Calocera</taxon>
    </lineage>
</organism>
<evidence type="ECO:0000256" key="1">
    <source>
        <dbReference type="ARBA" id="ARBA00022448"/>
    </source>
</evidence>
<feature type="repeat" description="WD" evidence="12">
    <location>
        <begin position="191"/>
        <end position="232"/>
    </location>
</feature>
<comment type="subcellular location">
    <subcellularLocation>
        <location evidence="11">Cytoplasm</location>
        <location evidence="11">Cytoskeleton</location>
    </subcellularLocation>
    <subcellularLocation>
        <location evidence="11">Cytoplasm</location>
        <location evidence="11">Cytoskeleton</location>
        <location evidence="11">Spindle pole</location>
    </subcellularLocation>
    <text evidence="11">Localizes to the plus ends of microtubules at the hyphal tip and the mitotic spindle poles.</text>
</comment>
<keyword evidence="2 11" id="KW-0963">Cytoplasm</keyword>
<dbReference type="GO" id="GO:0051012">
    <property type="term" value="P:microtubule sliding"/>
    <property type="evidence" value="ECO:0007669"/>
    <property type="project" value="UniProtKB-UniRule"/>
</dbReference>
<dbReference type="InterPro" id="IPR001680">
    <property type="entry name" value="WD40_rpt"/>
</dbReference>
<reference evidence="14 15" key="1">
    <citation type="journal article" date="2016" name="Mol. Biol. Evol.">
        <title>Comparative Genomics of Early-Diverging Mushroom-Forming Fungi Provides Insights into the Origins of Lignocellulose Decay Capabilities.</title>
        <authorList>
            <person name="Nagy L.G."/>
            <person name="Riley R."/>
            <person name="Tritt A."/>
            <person name="Adam C."/>
            <person name="Daum C."/>
            <person name="Floudas D."/>
            <person name="Sun H."/>
            <person name="Yadav J.S."/>
            <person name="Pangilinan J."/>
            <person name="Larsson K.H."/>
            <person name="Matsuura K."/>
            <person name="Barry K."/>
            <person name="Labutti K."/>
            <person name="Kuo R."/>
            <person name="Ohm R.A."/>
            <person name="Bhattacharya S.S."/>
            <person name="Shirouzu T."/>
            <person name="Yoshinaga Y."/>
            <person name="Martin F.M."/>
            <person name="Grigoriev I.V."/>
            <person name="Hibbett D.S."/>
        </authorList>
    </citation>
    <scope>NUCLEOTIDE SEQUENCE [LARGE SCALE GENOMIC DNA]</scope>
    <source>
        <strain evidence="14 15">HHB12733</strain>
    </source>
</reference>
<dbReference type="GO" id="GO:0005737">
    <property type="term" value="C:cytoplasm"/>
    <property type="evidence" value="ECO:0007669"/>
    <property type="project" value="UniProtKB-UniRule"/>
</dbReference>
<comment type="function">
    <text evidence="11">Positively regulates the activity of the minus-end directed microtubule motor protein dynein. May enhance dynein-mediated microtubule sliding by targeting dynein to the microtubule plus end. Required for nuclear migration during vegetative growth as well as development. Required for retrograde early endosome (EE) transport from the hyphal tip. Required for localization of dynein to the mitotic spindle poles. Recruits additional proteins to the dynein complex at SPBs.</text>
</comment>